<evidence type="ECO:0000313" key="1">
    <source>
        <dbReference type="EMBL" id="SVB04801.1"/>
    </source>
</evidence>
<name>A0A382AU24_9ZZZZ</name>
<sequence>MAGYQLEKIEIGFNLSFYLLKNLIQLHYPDKDIQELKKLSY</sequence>
<accession>A0A382AU24</accession>
<proteinExistence type="predicted"/>
<organism evidence="1">
    <name type="scientific">marine metagenome</name>
    <dbReference type="NCBI Taxonomy" id="408172"/>
    <lineage>
        <taxon>unclassified sequences</taxon>
        <taxon>metagenomes</taxon>
        <taxon>ecological metagenomes</taxon>
    </lineage>
</organism>
<protein>
    <submittedName>
        <fullName evidence="1">Uncharacterized protein</fullName>
    </submittedName>
</protein>
<dbReference type="EMBL" id="UINC01026764">
    <property type="protein sequence ID" value="SVB04801.1"/>
    <property type="molecule type" value="Genomic_DNA"/>
</dbReference>
<gene>
    <name evidence="1" type="ORF">METZ01_LOCUS157655</name>
</gene>
<dbReference type="AlphaFoldDB" id="A0A382AU24"/>
<reference evidence="1" key="1">
    <citation type="submission" date="2018-05" db="EMBL/GenBank/DDBJ databases">
        <authorList>
            <person name="Lanie J.A."/>
            <person name="Ng W.-L."/>
            <person name="Kazmierczak K.M."/>
            <person name="Andrzejewski T.M."/>
            <person name="Davidsen T.M."/>
            <person name="Wayne K.J."/>
            <person name="Tettelin H."/>
            <person name="Glass J.I."/>
            <person name="Rusch D."/>
            <person name="Podicherti R."/>
            <person name="Tsui H.-C.T."/>
            <person name="Winkler M.E."/>
        </authorList>
    </citation>
    <scope>NUCLEOTIDE SEQUENCE</scope>
</reference>